<sequence length="29" mass="3039">MRVSVSVSTVASFLVRSMTLGLALMPTSP</sequence>
<organism evidence="1">
    <name type="scientific">Anguilla anguilla</name>
    <name type="common">European freshwater eel</name>
    <name type="synonym">Muraena anguilla</name>
    <dbReference type="NCBI Taxonomy" id="7936"/>
    <lineage>
        <taxon>Eukaryota</taxon>
        <taxon>Metazoa</taxon>
        <taxon>Chordata</taxon>
        <taxon>Craniata</taxon>
        <taxon>Vertebrata</taxon>
        <taxon>Euteleostomi</taxon>
        <taxon>Actinopterygii</taxon>
        <taxon>Neopterygii</taxon>
        <taxon>Teleostei</taxon>
        <taxon>Anguilliformes</taxon>
        <taxon>Anguillidae</taxon>
        <taxon>Anguilla</taxon>
    </lineage>
</organism>
<dbReference type="AlphaFoldDB" id="A0A0E9Q4S7"/>
<protein>
    <submittedName>
        <fullName evidence="1">Uncharacterized protein</fullName>
    </submittedName>
</protein>
<name>A0A0E9Q4S7_ANGAN</name>
<dbReference type="EMBL" id="GBXM01097454">
    <property type="protein sequence ID" value="JAH11123.1"/>
    <property type="molecule type" value="Transcribed_RNA"/>
</dbReference>
<accession>A0A0E9Q4S7</accession>
<proteinExistence type="predicted"/>
<reference evidence="1" key="1">
    <citation type="submission" date="2014-11" db="EMBL/GenBank/DDBJ databases">
        <authorList>
            <person name="Amaro Gonzalez C."/>
        </authorList>
    </citation>
    <scope>NUCLEOTIDE SEQUENCE</scope>
</reference>
<reference evidence="1" key="2">
    <citation type="journal article" date="2015" name="Fish Shellfish Immunol.">
        <title>Early steps in the European eel (Anguilla anguilla)-Vibrio vulnificus interaction in the gills: Role of the RtxA13 toxin.</title>
        <authorList>
            <person name="Callol A."/>
            <person name="Pajuelo D."/>
            <person name="Ebbesson L."/>
            <person name="Teles M."/>
            <person name="MacKenzie S."/>
            <person name="Amaro C."/>
        </authorList>
    </citation>
    <scope>NUCLEOTIDE SEQUENCE</scope>
</reference>
<evidence type="ECO:0000313" key="1">
    <source>
        <dbReference type="EMBL" id="JAH11123.1"/>
    </source>
</evidence>